<organism evidence="2 3">
    <name type="scientific">Cylicocyclus nassatus</name>
    <name type="common">Nematode worm</name>
    <dbReference type="NCBI Taxonomy" id="53992"/>
    <lineage>
        <taxon>Eukaryota</taxon>
        <taxon>Metazoa</taxon>
        <taxon>Ecdysozoa</taxon>
        <taxon>Nematoda</taxon>
        <taxon>Chromadorea</taxon>
        <taxon>Rhabditida</taxon>
        <taxon>Rhabditina</taxon>
        <taxon>Rhabditomorpha</taxon>
        <taxon>Strongyloidea</taxon>
        <taxon>Strongylidae</taxon>
        <taxon>Cylicocyclus</taxon>
    </lineage>
</organism>
<proteinExistence type="predicted"/>
<evidence type="ECO:0000313" key="3">
    <source>
        <dbReference type="Proteomes" id="UP001176961"/>
    </source>
</evidence>
<accession>A0AA36MF66</accession>
<feature type="coiled-coil region" evidence="1">
    <location>
        <begin position="116"/>
        <end position="143"/>
    </location>
</feature>
<sequence length="149" mass="17364">MQAALLVVLIGVWIVSAWYDPVFVNELRGLVKDVKDRVLLDALRKNVHLNRTTKEAVVNEILELQDEKTQKAYATKVQKKKQLRKARYDEAIEGLKAVEDYLEQAEKINNDTAITDDDARTKMKELKRKLNLKQRRLAVQVEKLNYEEE</sequence>
<protein>
    <submittedName>
        <fullName evidence="2">Uncharacterized protein</fullName>
    </submittedName>
</protein>
<evidence type="ECO:0000313" key="2">
    <source>
        <dbReference type="EMBL" id="CAJ0607668.1"/>
    </source>
</evidence>
<keyword evidence="1" id="KW-0175">Coiled coil</keyword>
<dbReference type="EMBL" id="CATQJL010000316">
    <property type="protein sequence ID" value="CAJ0607668.1"/>
    <property type="molecule type" value="Genomic_DNA"/>
</dbReference>
<reference evidence="2" key="1">
    <citation type="submission" date="2023-07" db="EMBL/GenBank/DDBJ databases">
        <authorList>
            <consortium name="CYATHOMIX"/>
        </authorList>
    </citation>
    <scope>NUCLEOTIDE SEQUENCE</scope>
    <source>
        <strain evidence="2">N/A</strain>
    </source>
</reference>
<name>A0AA36MF66_CYLNA</name>
<dbReference type="AlphaFoldDB" id="A0AA36MF66"/>
<evidence type="ECO:0000256" key="1">
    <source>
        <dbReference type="SAM" id="Coils"/>
    </source>
</evidence>
<dbReference type="Proteomes" id="UP001176961">
    <property type="component" value="Unassembled WGS sequence"/>
</dbReference>
<comment type="caution">
    <text evidence="2">The sequence shown here is derived from an EMBL/GenBank/DDBJ whole genome shotgun (WGS) entry which is preliminary data.</text>
</comment>
<gene>
    <name evidence="2" type="ORF">CYNAS_LOCUS19651</name>
</gene>
<keyword evidence="3" id="KW-1185">Reference proteome</keyword>